<protein>
    <submittedName>
        <fullName evidence="2">Uncharacterized protein</fullName>
    </submittedName>
</protein>
<organism evidence="2 3">
    <name type="scientific">Fusarium oligoseptatum</name>
    <dbReference type="NCBI Taxonomy" id="2604345"/>
    <lineage>
        <taxon>Eukaryota</taxon>
        <taxon>Fungi</taxon>
        <taxon>Dikarya</taxon>
        <taxon>Ascomycota</taxon>
        <taxon>Pezizomycotina</taxon>
        <taxon>Sordariomycetes</taxon>
        <taxon>Hypocreomycetidae</taxon>
        <taxon>Hypocreales</taxon>
        <taxon>Nectriaceae</taxon>
        <taxon>Fusarium</taxon>
        <taxon>Fusarium solani species complex</taxon>
    </lineage>
</organism>
<evidence type="ECO:0000313" key="3">
    <source>
        <dbReference type="Proteomes" id="UP000287144"/>
    </source>
</evidence>
<gene>
    <name evidence="2" type="ORF">CEP52_009496</name>
</gene>
<dbReference type="AlphaFoldDB" id="A0A428TCR3"/>
<dbReference type="EMBL" id="NKCK01000100">
    <property type="protein sequence ID" value="RSL99826.1"/>
    <property type="molecule type" value="Genomic_DNA"/>
</dbReference>
<reference evidence="2 3" key="1">
    <citation type="submission" date="2017-06" db="EMBL/GenBank/DDBJ databases">
        <title>Comparative genomic analysis of Ambrosia Fusariam Clade fungi.</title>
        <authorList>
            <person name="Stajich J.E."/>
            <person name="Carrillo J."/>
            <person name="Kijimoto T."/>
            <person name="Eskalen A."/>
            <person name="O'Donnell K."/>
            <person name="Kasson M."/>
        </authorList>
    </citation>
    <scope>NUCLEOTIDE SEQUENCE [LARGE SCALE GENOMIC DNA]</scope>
    <source>
        <strain evidence="2 3">NRRL62579</strain>
    </source>
</reference>
<dbReference type="Proteomes" id="UP000287144">
    <property type="component" value="Unassembled WGS sequence"/>
</dbReference>
<accession>A0A428TCR3</accession>
<name>A0A428TCR3_9HYPO</name>
<sequence>MSTPEKHAQSFHNGTSVRRPEPTSKKKNGGEAKGTVRDGEYRRKSPIHGSMGFRGQGWASRPVGSGNGEGRIETVDSFSGSGCADPERRCQMAEDRATYPLLALPKLLHPCRRGFCFCFCFSEPWSAQAVGSPC</sequence>
<evidence type="ECO:0000256" key="1">
    <source>
        <dbReference type="SAM" id="MobiDB-lite"/>
    </source>
</evidence>
<feature type="compositionally biased region" description="Basic and acidic residues" evidence="1">
    <location>
        <begin position="18"/>
        <end position="43"/>
    </location>
</feature>
<evidence type="ECO:0000313" key="2">
    <source>
        <dbReference type="EMBL" id="RSL99826.1"/>
    </source>
</evidence>
<proteinExistence type="predicted"/>
<comment type="caution">
    <text evidence="2">The sequence shown here is derived from an EMBL/GenBank/DDBJ whole genome shotgun (WGS) entry which is preliminary data.</text>
</comment>
<feature type="region of interest" description="Disordered" evidence="1">
    <location>
        <begin position="1"/>
        <end position="83"/>
    </location>
</feature>
<keyword evidence="3" id="KW-1185">Reference proteome</keyword>